<dbReference type="Gene3D" id="2.60.40.230">
    <property type="entry name" value="Neocarzinostatin-like"/>
    <property type="match status" value="1"/>
</dbReference>
<dbReference type="OrthoDB" id="4775562at2"/>
<proteinExistence type="predicted"/>
<evidence type="ECO:0008006" key="5">
    <source>
        <dbReference type="Google" id="ProtNLM"/>
    </source>
</evidence>
<gene>
    <name evidence="3" type="ORF">D4765_15995</name>
</gene>
<feature type="chain" id="PRO_5020894228" description="LPXTG cell wall anchor domain-containing protein" evidence="2">
    <location>
        <begin position="43"/>
        <end position="284"/>
    </location>
</feature>
<accession>A0A4T2BL93</accession>
<feature type="signal peptide" evidence="2">
    <location>
        <begin position="1"/>
        <end position="42"/>
    </location>
</feature>
<organism evidence="3 4">
    <name type="scientific">Subtercola vilae</name>
    <dbReference type="NCBI Taxonomy" id="2056433"/>
    <lineage>
        <taxon>Bacteria</taxon>
        <taxon>Bacillati</taxon>
        <taxon>Actinomycetota</taxon>
        <taxon>Actinomycetes</taxon>
        <taxon>Micrococcales</taxon>
        <taxon>Microbacteriaceae</taxon>
        <taxon>Subtercola</taxon>
    </lineage>
</organism>
<evidence type="ECO:0000256" key="1">
    <source>
        <dbReference type="SAM" id="Phobius"/>
    </source>
</evidence>
<keyword evidence="2" id="KW-0732">Signal</keyword>
<keyword evidence="1" id="KW-0812">Transmembrane</keyword>
<keyword evidence="4" id="KW-1185">Reference proteome</keyword>
<name>A0A4T2BL93_9MICO</name>
<feature type="transmembrane region" description="Helical" evidence="1">
    <location>
        <begin position="251"/>
        <end position="272"/>
    </location>
</feature>
<protein>
    <recommendedName>
        <fullName evidence="5">LPXTG cell wall anchor domain-containing protein</fullName>
    </recommendedName>
</protein>
<dbReference type="EMBL" id="QYRT01000042">
    <property type="protein sequence ID" value="TIH32127.1"/>
    <property type="molecule type" value="Genomic_DNA"/>
</dbReference>
<keyword evidence="1" id="KW-0472">Membrane</keyword>
<evidence type="ECO:0000313" key="4">
    <source>
        <dbReference type="Proteomes" id="UP000306192"/>
    </source>
</evidence>
<dbReference type="RefSeq" id="WP_136643316.1">
    <property type="nucleotide sequence ID" value="NZ_QYRT01000042.1"/>
</dbReference>
<comment type="caution">
    <text evidence="3">The sequence shown here is derived from an EMBL/GenBank/DDBJ whole genome shotgun (WGS) entry which is preliminary data.</text>
</comment>
<evidence type="ECO:0000256" key="2">
    <source>
        <dbReference type="SAM" id="SignalP"/>
    </source>
</evidence>
<sequence>MALLPSVFRLPLATRLRATLLTGALLATLVATASTAPAPAHAADTATVQVTLTADAAVTNTVYTDETTALSVSGSGFQSIEKGFGGIYLLFGWVDPSGAWQPSKGGATGATYRYAMDDESKPAGYQQFIAFPGSTTEASASGGDITADGSWATTLTVAGSSFEATDRDGNATTVDCLASQCGVITIGAHGVANANNETFTPVSFVSSAAMTASASETSAPTAVPVATGTQPAAAIATADTSAGAKPSSATGWMLGSALALLALLGIGTWALVRRRRAATPPADS</sequence>
<evidence type="ECO:0000313" key="3">
    <source>
        <dbReference type="EMBL" id="TIH32127.1"/>
    </source>
</evidence>
<keyword evidence="1" id="KW-1133">Transmembrane helix</keyword>
<dbReference type="Proteomes" id="UP000306192">
    <property type="component" value="Unassembled WGS sequence"/>
</dbReference>
<reference evidence="3 4" key="1">
    <citation type="journal article" date="2019" name="Microorganisms">
        <title>Systematic Affiliation and Genome Analysis of Subtercola vilae DB165(T) with Particular Emphasis on Cold Adaptation of an Isolate from a High-Altitude Cold Volcano Lake.</title>
        <authorList>
            <person name="Villalobos A.S."/>
            <person name="Wiese J."/>
            <person name="Imhoff J.F."/>
            <person name="Dorador C."/>
            <person name="Keller A."/>
            <person name="Hentschel U."/>
        </authorList>
    </citation>
    <scope>NUCLEOTIDE SEQUENCE [LARGE SCALE GENOMIC DNA]</scope>
    <source>
        <strain evidence="3 4">DB165</strain>
    </source>
</reference>
<dbReference type="AlphaFoldDB" id="A0A4T2BL93"/>